<reference evidence="4 5" key="1">
    <citation type="submission" date="2024-08" db="EMBL/GenBank/DDBJ databases">
        <title>The draft genome of Apodemus speciosus.</title>
        <authorList>
            <person name="Nabeshima K."/>
            <person name="Suzuki S."/>
            <person name="Onuma M."/>
        </authorList>
    </citation>
    <scope>NUCLEOTIDE SEQUENCE [LARGE SCALE GENOMIC DNA]</scope>
    <source>
        <strain evidence="4">IB14-021</strain>
    </source>
</reference>
<keyword evidence="5" id="KW-1185">Reference proteome</keyword>
<evidence type="ECO:0000256" key="1">
    <source>
        <dbReference type="PROSITE-ProRule" id="PRU00135"/>
    </source>
</evidence>
<evidence type="ECO:0000259" key="3">
    <source>
        <dbReference type="PROSITE" id="PS50212"/>
    </source>
</evidence>
<evidence type="ECO:0000256" key="2">
    <source>
        <dbReference type="SAM" id="MobiDB-lite"/>
    </source>
</evidence>
<gene>
    <name evidence="4" type="ORF">APTSU1_001397500</name>
</gene>
<feature type="region of interest" description="Disordered" evidence="2">
    <location>
        <begin position="76"/>
        <end position="131"/>
    </location>
</feature>
<dbReference type="InterPro" id="IPR000651">
    <property type="entry name" value="Ras-like_Gua-exchang_fac_N"/>
</dbReference>
<proteinExistence type="predicted"/>
<name>A0ABQ0FHK6_APOSI</name>
<accession>A0ABQ0FHK6</accession>
<evidence type="ECO:0000313" key="5">
    <source>
        <dbReference type="Proteomes" id="UP001623349"/>
    </source>
</evidence>
<feature type="domain" description="N-terminal Ras-GEF" evidence="3">
    <location>
        <begin position="1"/>
        <end position="72"/>
    </location>
</feature>
<dbReference type="Gene3D" id="1.20.870.10">
    <property type="entry name" value="Son of sevenless (SoS) protein Chain: S domain 1"/>
    <property type="match status" value="1"/>
</dbReference>
<comment type="caution">
    <text evidence="4">The sequence shown here is derived from an EMBL/GenBank/DDBJ whole genome shotgun (WGS) entry which is preliminary data.</text>
</comment>
<dbReference type="Proteomes" id="UP001623349">
    <property type="component" value="Unassembled WGS sequence"/>
</dbReference>
<dbReference type="SUPFAM" id="SSF48366">
    <property type="entry name" value="Ras GEF"/>
    <property type="match status" value="1"/>
</dbReference>
<dbReference type="EMBL" id="BAAFST010000014">
    <property type="protein sequence ID" value="GAB1298739.1"/>
    <property type="molecule type" value="Genomic_DNA"/>
</dbReference>
<evidence type="ECO:0000313" key="4">
    <source>
        <dbReference type="EMBL" id="GAB1298739.1"/>
    </source>
</evidence>
<organism evidence="4 5">
    <name type="scientific">Apodemus speciosus</name>
    <name type="common">Large Japanese field mouse</name>
    <dbReference type="NCBI Taxonomy" id="105296"/>
    <lineage>
        <taxon>Eukaryota</taxon>
        <taxon>Metazoa</taxon>
        <taxon>Chordata</taxon>
        <taxon>Craniata</taxon>
        <taxon>Vertebrata</taxon>
        <taxon>Euteleostomi</taxon>
        <taxon>Mammalia</taxon>
        <taxon>Eutheria</taxon>
        <taxon>Euarchontoglires</taxon>
        <taxon>Glires</taxon>
        <taxon>Rodentia</taxon>
        <taxon>Myomorpha</taxon>
        <taxon>Muroidea</taxon>
        <taxon>Muridae</taxon>
        <taxon>Murinae</taxon>
        <taxon>Apodemus</taxon>
    </lineage>
</organism>
<protein>
    <recommendedName>
        <fullName evidence="3">N-terminal Ras-GEF domain-containing protein</fullName>
    </recommendedName>
</protein>
<dbReference type="InterPro" id="IPR023578">
    <property type="entry name" value="Ras_GEF_dom_sf"/>
</dbReference>
<feature type="compositionally biased region" description="Polar residues" evidence="2">
    <location>
        <begin position="89"/>
        <end position="107"/>
    </location>
</feature>
<dbReference type="PROSITE" id="PS50212">
    <property type="entry name" value="RASGEF_NTER"/>
    <property type="match status" value="1"/>
</dbReference>
<keyword evidence="1" id="KW-0344">Guanine-nucleotide releasing factor</keyword>
<dbReference type="PANTHER" id="PTHR46793:SF3">
    <property type="entry name" value="RIKEN CDNA 4930596D02 GENE"/>
    <property type="match status" value="1"/>
</dbReference>
<dbReference type="PANTHER" id="PTHR46793">
    <property type="entry name" value="1700018F24RIK PROTEIN-RELATED-RELATED"/>
    <property type="match status" value="1"/>
</dbReference>
<feature type="compositionally biased region" description="Basic and acidic residues" evidence="2">
    <location>
        <begin position="122"/>
        <end position="131"/>
    </location>
</feature>
<sequence>MIYEYFCPNSEEDEQVKNALCSFLDTWMDKNPEDFCQSSDMLPLQYLKSYLSMNMPDSDLNVRVNRLLVQLQKEQATISQAKVEEDSDLGSNTSSYSELEEQQSAGKTTILEPEPTCAPELESTKNQDKVL</sequence>